<keyword evidence="1" id="KW-0802">TPR repeat</keyword>
<accession>A0ABU3ZF13</accession>
<dbReference type="Pfam" id="PF13176">
    <property type="entry name" value="TPR_7"/>
    <property type="match status" value="1"/>
</dbReference>
<name>A0ABU3ZF13_9GAMM</name>
<evidence type="ECO:0000313" key="2">
    <source>
        <dbReference type="EMBL" id="MDV5168685.1"/>
    </source>
</evidence>
<dbReference type="InterPro" id="IPR011990">
    <property type="entry name" value="TPR-like_helical_dom_sf"/>
</dbReference>
<evidence type="ECO:0000313" key="3">
    <source>
        <dbReference type="Proteomes" id="UP001186452"/>
    </source>
</evidence>
<evidence type="ECO:0008006" key="4">
    <source>
        <dbReference type="Google" id="ProtNLM"/>
    </source>
</evidence>
<feature type="repeat" description="TPR" evidence="1">
    <location>
        <begin position="144"/>
        <end position="177"/>
    </location>
</feature>
<dbReference type="InterPro" id="IPR019734">
    <property type="entry name" value="TPR_rpt"/>
</dbReference>
<dbReference type="Gene3D" id="1.25.40.10">
    <property type="entry name" value="Tetratricopeptide repeat domain"/>
    <property type="match status" value="1"/>
</dbReference>
<evidence type="ECO:0000256" key="1">
    <source>
        <dbReference type="PROSITE-ProRule" id="PRU00339"/>
    </source>
</evidence>
<dbReference type="SMART" id="SM00028">
    <property type="entry name" value="TPR"/>
    <property type="match status" value="2"/>
</dbReference>
<organism evidence="2 3">
    <name type="scientific">Photobacterium rosenbergii</name>
    <dbReference type="NCBI Taxonomy" id="294936"/>
    <lineage>
        <taxon>Bacteria</taxon>
        <taxon>Pseudomonadati</taxon>
        <taxon>Pseudomonadota</taxon>
        <taxon>Gammaproteobacteria</taxon>
        <taxon>Vibrionales</taxon>
        <taxon>Vibrionaceae</taxon>
        <taxon>Photobacterium</taxon>
    </lineage>
</organism>
<dbReference type="EMBL" id="JAWJZI010000002">
    <property type="protein sequence ID" value="MDV5168685.1"/>
    <property type="molecule type" value="Genomic_DNA"/>
</dbReference>
<sequence>MKAREAATRLLLVVLLLGLGGCQNPGQASKQKIETTGSCGDRLSSEQGMAMSMIQQQIMGRHFYSALAELERLPLSPDTRLLKADSYRHLGKWHQAEPLYKQLVGTCLAGRAYHGLGLVSAYQGDTDSAMDWLEQAVSAAPVSADIRNDFGFLLLVMGQDDRAYDQLFTALELEPEHPNAGKNLWFLLLKNEQHRQAETLASRYHWGEQTQQEMLSAISRFRPLALNSTISLGEQK</sequence>
<dbReference type="PROSITE" id="PS51257">
    <property type="entry name" value="PROKAR_LIPOPROTEIN"/>
    <property type="match status" value="1"/>
</dbReference>
<comment type="caution">
    <text evidence="2">The sequence shown here is derived from an EMBL/GenBank/DDBJ whole genome shotgun (WGS) entry which is preliminary data.</text>
</comment>
<gene>
    <name evidence="2" type="ORF">R2X38_06705</name>
</gene>
<protein>
    <recommendedName>
        <fullName evidence="4">Pilus assembly protein TadD</fullName>
    </recommendedName>
</protein>
<proteinExistence type="predicted"/>
<reference evidence="2 3" key="1">
    <citation type="submission" date="2023-10" db="EMBL/GenBank/DDBJ databases">
        <title>Marine bacteria isolated from horseshoe crab.</title>
        <authorList>
            <person name="Cheng T.H."/>
        </authorList>
    </citation>
    <scope>NUCLEOTIDE SEQUENCE [LARGE SCALE GENOMIC DNA]</scope>
    <source>
        <strain evidence="2 3">HSC6</strain>
    </source>
</reference>
<dbReference type="Pfam" id="PF13181">
    <property type="entry name" value="TPR_8"/>
    <property type="match status" value="1"/>
</dbReference>
<dbReference type="RefSeq" id="WP_317521401.1">
    <property type="nucleotide sequence ID" value="NZ_JAWJZI010000002.1"/>
</dbReference>
<feature type="repeat" description="TPR" evidence="1">
    <location>
        <begin position="110"/>
        <end position="143"/>
    </location>
</feature>
<dbReference type="SUPFAM" id="SSF48452">
    <property type="entry name" value="TPR-like"/>
    <property type="match status" value="1"/>
</dbReference>
<dbReference type="PROSITE" id="PS50005">
    <property type="entry name" value="TPR"/>
    <property type="match status" value="2"/>
</dbReference>
<dbReference type="Proteomes" id="UP001186452">
    <property type="component" value="Unassembled WGS sequence"/>
</dbReference>
<keyword evidence="3" id="KW-1185">Reference proteome</keyword>